<proteinExistence type="predicted"/>
<gene>
    <name evidence="2" type="ORF">RFI_31385</name>
</gene>
<organism evidence="2 3">
    <name type="scientific">Reticulomyxa filosa</name>
    <dbReference type="NCBI Taxonomy" id="46433"/>
    <lineage>
        <taxon>Eukaryota</taxon>
        <taxon>Sar</taxon>
        <taxon>Rhizaria</taxon>
        <taxon>Retaria</taxon>
        <taxon>Foraminifera</taxon>
        <taxon>Monothalamids</taxon>
        <taxon>Reticulomyxidae</taxon>
        <taxon>Reticulomyxa</taxon>
    </lineage>
</organism>
<keyword evidence="1" id="KW-0472">Membrane</keyword>
<feature type="transmembrane region" description="Helical" evidence="1">
    <location>
        <begin position="40"/>
        <end position="60"/>
    </location>
</feature>
<keyword evidence="1" id="KW-1133">Transmembrane helix</keyword>
<comment type="caution">
    <text evidence="2">The sequence shown here is derived from an EMBL/GenBank/DDBJ whole genome shotgun (WGS) entry which is preliminary data.</text>
</comment>
<evidence type="ECO:0000313" key="2">
    <source>
        <dbReference type="EMBL" id="ETO06010.1"/>
    </source>
</evidence>
<accession>X6LZ49</accession>
<dbReference type="AlphaFoldDB" id="X6LZ49"/>
<dbReference type="EMBL" id="ASPP01027585">
    <property type="protein sequence ID" value="ETO06010.1"/>
    <property type="molecule type" value="Genomic_DNA"/>
</dbReference>
<sequence>YNDHSYELQKSISSTNLVEQHLILEISASSIFWPILSSKTLITCLSLLFFFHFFFFFITLPEVFQLLVDTTCIRQILEHCPMEDSKFQQQTQQLSARFPSSKELLNKKSGITQRELDMAVVISEF</sequence>
<evidence type="ECO:0000313" key="3">
    <source>
        <dbReference type="Proteomes" id="UP000023152"/>
    </source>
</evidence>
<reference evidence="2 3" key="1">
    <citation type="journal article" date="2013" name="Curr. Biol.">
        <title>The Genome of the Foraminiferan Reticulomyxa filosa.</title>
        <authorList>
            <person name="Glockner G."/>
            <person name="Hulsmann N."/>
            <person name="Schleicher M."/>
            <person name="Noegel A.A."/>
            <person name="Eichinger L."/>
            <person name="Gallinger C."/>
            <person name="Pawlowski J."/>
            <person name="Sierra R."/>
            <person name="Euteneuer U."/>
            <person name="Pillet L."/>
            <person name="Moustafa A."/>
            <person name="Platzer M."/>
            <person name="Groth M."/>
            <person name="Szafranski K."/>
            <person name="Schliwa M."/>
        </authorList>
    </citation>
    <scope>NUCLEOTIDE SEQUENCE [LARGE SCALE GENOMIC DNA]</scope>
</reference>
<keyword evidence="1" id="KW-0812">Transmembrane</keyword>
<protein>
    <submittedName>
        <fullName evidence="2">Uncharacterized protein</fullName>
    </submittedName>
</protein>
<name>X6LZ49_RETFI</name>
<feature type="non-terminal residue" evidence="2">
    <location>
        <position position="1"/>
    </location>
</feature>
<dbReference type="Proteomes" id="UP000023152">
    <property type="component" value="Unassembled WGS sequence"/>
</dbReference>
<keyword evidence="3" id="KW-1185">Reference proteome</keyword>
<evidence type="ECO:0000256" key="1">
    <source>
        <dbReference type="SAM" id="Phobius"/>
    </source>
</evidence>